<dbReference type="Proteomes" id="UP000254518">
    <property type="component" value="Unassembled WGS sequence"/>
</dbReference>
<dbReference type="SMART" id="SM00477">
    <property type="entry name" value="NUC"/>
    <property type="match status" value="1"/>
</dbReference>
<evidence type="ECO:0000256" key="3">
    <source>
        <dbReference type="SAM" id="SignalP"/>
    </source>
</evidence>
<feature type="domain" description="DNA/RNA non-specific endonuclease/pyrophosphatase/phosphodiesterase" evidence="5">
    <location>
        <begin position="75"/>
        <end position="268"/>
    </location>
</feature>
<dbReference type="RefSeq" id="WP_114754795.1">
    <property type="nucleotide sequence ID" value="NZ_QQBA01000011.1"/>
</dbReference>
<organism evidence="7 9">
    <name type="scientific">Flavobacterium glaciei</name>
    <dbReference type="NCBI Taxonomy" id="386300"/>
    <lineage>
        <taxon>Bacteria</taxon>
        <taxon>Pseudomonadati</taxon>
        <taxon>Bacteroidota</taxon>
        <taxon>Flavobacteriia</taxon>
        <taxon>Flavobacteriales</taxon>
        <taxon>Flavobacteriaceae</taxon>
        <taxon>Flavobacterium</taxon>
    </lineage>
</organism>
<evidence type="ECO:0000259" key="4">
    <source>
        <dbReference type="SMART" id="SM00477"/>
    </source>
</evidence>
<dbReference type="Proteomes" id="UP000321392">
    <property type="component" value="Unassembled WGS sequence"/>
</dbReference>
<dbReference type="InterPro" id="IPR020821">
    <property type="entry name" value="ENPP1-3/EXOG-like_nuc-like"/>
</dbReference>
<reference evidence="7" key="3">
    <citation type="submission" date="2019-07" db="EMBL/GenBank/DDBJ databases">
        <authorList>
            <person name="Whitman W."/>
            <person name="Huntemann M."/>
            <person name="Clum A."/>
            <person name="Pillay M."/>
            <person name="Palaniappan K."/>
            <person name="Varghese N."/>
            <person name="Mikhailova N."/>
            <person name="Stamatis D."/>
            <person name="Reddy T."/>
            <person name="Daum C."/>
            <person name="Shapiro N."/>
            <person name="Ivanova N."/>
            <person name="Kyrpides N."/>
            <person name="Woyke T."/>
        </authorList>
    </citation>
    <scope>NUCLEOTIDE SEQUENCE</scope>
    <source>
        <strain evidence="7">CGMCC 1.5380</strain>
    </source>
</reference>
<proteinExistence type="predicted"/>
<feature type="signal peptide" evidence="3">
    <location>
        <begin position="1"/>
        <end position="24"/>
    </location>
</feature>
<keyword evidence="7" id="KW-0378">Hydrolase</keyword>
<dbReference type="Pfam" id="PF01223">
    <property type="entry name" value="Endonuclease_NS"/>
    <property type="match status" value="1"/>
</dbReference>
<dbReference type="InterPro" id="IPR040255">
    <property type="entry name" value="Non-specific_endonuclease"/>
</dbReference>
<dbReference type="InterPro" id="IPR044925">
    <property type="entry name" value="His-Me_finger_sf"/>
</dbReference>
<dbReference type="GO" id="GO:0004519">
    <property type="term" value="F:endonuclease activity"/>
    <property type="evidence" value="ECO:0007669"/>
    <property type="project" value="UniProtKB-KW"/>
</dbReference>
<dbReference type="GO" id="GO:0016787">
    <property type="term" value="F:hydrolase activity"/>
    <property type="evidence" value="ECO:0007669"/>
    <property type="project" value="InterPro"/>
</dbReference>
<keyword evidence="2" id="KW-0479">Metal-binding</keyword>
<sequence length="285" mass="33198">MRNIKFYALIVALFIGNLFTSCNKALEVDNSAVYIEENEFDSHQSKSNIPLVNNRETISRNFDFLPSSTTKQIVKHQYYTLSYNESHEQAEWVAYELKKDYIKNSNFKRPFFIEDVKVKTGSADWRNYKNTIYDKGHLCPAGDMEFNLDAYNDTFFTSNISPQKRSFNNGVWNRLEQKVRYWAVKYDGIYVITGGVLDSSLTTIGREKVSVPEYFFKILLDDSGEELKMIGFLVPNAESNKPLYSFVVSVDHIEKLTGIDFFPKLNDNIENQLEKNNDYKNWSFN</sequence>
<comment type="caution">
    <text evidence="7">The sequence shown here is derived from an EMBL/GenBank/DDBJ whole genome shotgun (WGS) entry which is preliminary data.</text>
</comment>
<evidence type="ECO:0000256" key="1">
    <source>
        <dbReference type="PIRSR" id="PIRSR640255-1"/>
    </source>
</evidence>
<feature type="active site" description="Proton acceptor" evidence="1">
    <location>
        <position position="137"/>
    </location>
</feature>
<keyword evidence="3" id="KW-0732">Signal</keyword>
<feature type="domain" description="ENPP1-3/EXOG-like endonuclease/phosphodiesterase" evidence="4">
    <location>
        <begin position="76"/>
        <end position="268"/>
    </location>
</feature>
<evidence type="ECO:0000313" key="6">
    <source>
        <dbReference type="EMBL" id="RDI52340.1"/>
    </source>
</evidence>
<dbReference type="GO" id="GO:0003676">
    <property type="term" value="F:nucleic acid binding"/>
    <property type="evidence" value="ECO:0007669"/>
    <property type="project" value="InterPro"/>
</dbReference>
<dbReference type="InterPro" id="IPR044929">
    <property type="entry name" value="DNA/RNA_non-sp_Endonuclease_sf"/>
</dbReference>
<dbReference type="PANTHER" id="PTHR13966:SF5">
    <property type="entry name" value="ENDONUCLEASE G, MITOCHONDRIAL"/>
    <property type="match status" value="1"/>
</dbReference>
<dbReference type="EMBL" id="VLKX01000011">
    <property type="protein sequence ID" value="TWI45690.1"/>
    <property type="molecule type" value="Genomic_DNA"/>
</dbReference>
<keyword evidence="8" id="KW-1185">Reference proteome</keyword>
<dbReference type="AlphaFoldDB" id="A0A562PNA9"/>
<dbReference type="InterPro" id="IPR001604">
    <property type="entry name" value="Endo_G_ENPP1-like_dom"/>
</dbReference>
<evidence type="ECO:0000256" key="2">
    <source>
        <dbReference type="PIRSR" id="PIRSR640255-2"/>
    </source>
</evidence>
<evidence type="ECO:0000313" key="9">
    <source>
        <dbReference type="Proteomes" id="UP000321392"/>
    </source>
</evidence>
<dbReference type="SUPFAM" id="SSF54060">
    <property type="entry name" value="His-Me finger endonucleases"/>
    <property type="match status" value="1"/>
</dbReference>
<evidence type="ECO:0000259" key="5">
    <source>
        <dbReference type="SMART" id="SM00892"/>
    </source>
</evidence>
<keyword evidence="7" id="KW-0255">Endonuclease</keyword>
<reference evidence="6 8" key="2">
    <citation type="submission" date="2018-07" db="EMBL/GenBank/DDBJ databases">
        <title>Genomic Encyclopedia of Type Strains, Phase IV (KMG-IV): sequencing the most valuable type-strain genomes for metagenomic binning, comparative biology and taxonomic classification.</title>
        <authorList>
            <person name="Goeker M."/>
        </authorList>
    </citation>
    <scope>NUCLEOTIDE SEQUENCE [LARGE SCALE GENOMIC DNA]</scope>
    <source>
        <strain evidence="6 8">DSM 19728</strain>
    </source>
</reference>
<reference evidence="7 9" key="1">
    <citation type="journal article" date="2015" name="Stand. Genomic Sci.">
        <title>Genomic Encyclopedia of Bacterial and Archaeal Type Strains, Phase III: the genomes of soil and plant-associated and newly described type strains.</title>
        <authorList>
            <person name="Whitman W.B."/>
            <person name="Woyke T."/>
            <person name="Klenk H.P."/>
            <person name="Zhou Y."/>
            <person name="Lilburn T.G."/>
            <person name="Beck B.J."/>
            <person name="De Vos P."/>
            <person name="Vandamme P."/>
            <person name="Eisen J.A."/>
            <person name="Garrity G."/>
            <person name="Hugenholtz P."/>
            <person name="Kyrpides N.C."/>
        </authorList>
    </citation>
    <scope>NUCLEOTIDE SEQUENCE [LARGE SCALE GENOMIC DNA]</scope>
    <source>
        <strain evidence="7 9">CGMCC 1.5380</strain>
    </source>
</reference>
<dbReference type="EMBL" id="QQBA01000011">
    <property type="protein sequence ID" value="RDI52340.1"/>
    <property type="molecule type" value="Genomic_DNA"/>
</dbReference>
<dbReference type="Gene3D" id="3.40.570.10">
    <property type="entry name" value="Extracellular Endonuclease, subunit A"/>
    <property type="match status" value="1"/>
</dbReference>
<evidence type="ECO:0000313" key="7">
    <source>
        <dbReference type="EMBL" id="TWI45690.1"/>
    </source>
</evidence>
<name>A0A562PNA9_9FLAO</name>
<dbReference type="OrthoDB" id="9811262at2"/>
<gene>
    <name evidence="6" type="ORF">DFR66_11153</name>
    <name evidence="7" type="ORF">IQ02_02163</name>
</gene>
<accession>A0A562PNA9</accession>
<dbReference type="SMART" id="SM00892">
    <property type="entry name" value="Endonuclease_NS"/>
    <property type="match status" value="1"/>
</dbReference>
<feature type="binding site" evidence="2">
    <location>
        <position position="168"/>
    </location>
    <ligand>
        <name>Mg(2+)</name>
        <dbReference type="ChEBI" id="CHEBI:18420"/>
        <note>catalytic</note>
    </ligand>
</feature>
<dbReference type="PROSITE" id="PS51257">
    <property type="entry name" value="PROKAR_LIPOPROTEIN"/>
    <property type="match status" value="1"/>
</dbReference>
<keyword evidence="7" id="KW-0540">Nuclease</keyword>
<feature type="chain" id="PRO_5022723307" evidence="3">
    <location>
        <begin position="25"/>
        <end position="285"/>
    </location>
</feature>
<dbReference type="GO" id="GO:0046872">
    <property type="term" value="F:metal ion binding"/>
    <property type="evidence" value="ECO:0007669"/>
    <property type="project" value="UniProtKB-KW"/>
</dbReference>
<dbReference type="PANTHER" id="PTHR13966">
    <property type="entry name" value="ENDONUCLEASE RELATED"/>
    <property type="match status" value="1"/>
</dbReference>
<protein>
    <submittedName>
        <fullName evidence="7">Endonuclease G</fullName>
    </submittedName>
</protein>
<evidence type="ECO:0000313" key="8">
    <source>
        <dbReference type="Proteomes" id="UP000254518"/>
    </source>
</evidence>